<dbReference type="GO" id="GO:0003677">
    <property type="term" value="F:DNA binding"/>
    <property type="evidence" value="ECO:0007669"/>
    <property type="project" value="UniProtKB-KW"/>
</dbReference>
<dbReference type="InterPro" id="IPR005569">
    <property type="entry name" value="Arc_DNA-bd_dom"/>
</dbReference>
<dbReference type="SUPFAM" id="SSF47598">
    <property type="entry name" value="Ribbon-helix-helix"/>
    <property type="match status" value="1"/>
</dbReference>
<evidence type="ECO:0000259" key="2">
    <source>
        <dbReference type="Pfam" id="PF03869"/>
    </source>
</evidence>
<reference evidence="3 4" key="1">
    <citation type="submission" date="2019-04" db="EMBL/GenBank/DDBJ databases">
        <authorList>
            <person name="Yang Y."/>
            <person name="Wei D."/>
        </authorList>
    </citation>
    <scope>NUCLEOTIDE SEQUENCE [LARGE SCALE GENOMIC DNA]</scope>
    <source>
        <strain evidence="3 4">L-1-4w-11</strain>
    </source>
</reference>
<protein>
    <submittedName>
        <fullName evidence="3">Arc family DNA-binding protein</fullName>
    </submittedName>
</protein>
<accession>A0A4U1L3B7</accession>
<keyword evidence="3" id="KW-0238">DNA-binding</keyword>
<dbReference type="Proteomes" id="UP000309138">
    <property type="component" value="Unassembled WGS sequence"/>
</dbReference>
<dbReference type="Gene3D" id="1.10.1220.10">
    <property type="entry name" value="Met repressor-like"/>
    <property type="match status" value="1"/>
</dbReference>
<dbReference type="Pfam" id="PF03869">
    <property type="entry name" value="Arc"/>
    <property type="match status" value="1"/>
</dbReference>
<name>A0A4U1L3B7_9SPHN</name>
<dbReference type="GO" id="GO:0006355">
    <property type="term" value="P:regulation of DNA-templated transcription"/>
    <property type="evidence" value="ECO:0007669"/>
    <property type="project" value="InterPro"/>
</dbReference>
<feature type="domain" description="Arc-like DNA binding" evidence="2">
    <location>
        <begin position="78"/>
        <end position="111"/>
    </location>
</feature>
<evidence type="ECO:0000313" key="3">
    <source>
        <dbReference type="EMBL" id="TKD50585.1"/>
    </source>
</evidence>
<keyword evidence="4" id="KW-1185">Reference proteome</keyword>
<organism evidence="3 4">
    <name type="scientific">Sphingomonas baiyangensis</name>
    <dbReference type="NCBI Taxonomy" id="2572576"/>
    <lineage>
        <taxon>Bacteria</taxon>
        <taxon>Pseudomonadati</taxon>
        <taxon>Pseudomonadota</taxon>
        <taxon>Alphaproteobacteria</taxon>
        <taxon>Sphingomonadales</taxon>
        <taxon>Sphingomonadaceae</taxon>
        <taxon>Sphingomonas</taxon>
    </lineage>
</organism>
<comment type="caution">
    <text evidence="3">The sequence shown here is derived from an EMBL/GenBank/DDBJ whole genome shotgun (WGS) entry which is preliminary data.</text>
</comment>
<feature type="region of interest" description="Disordered" evidence="1">
    <location>
        <begin position="1"/>
        <end position="37"/>
    </location>
</feature>
<evidence type="ECO:0000313" key="4">
    <source>
        <dbReference type="Proteomes" id="UP000309138"/>
    </source>
</evidence>
<dbReference type="RefSeq" id="WP_136942528.1">
    <property type="nucleotide sequence ID" value="NZ_SWKR01000002.1"/>
</dbReference>
<sequence length="128" mass="14243">MDRPLSSAAFANRSRMPTGRRSKKRGAWSLGGFGKGRLHTDIASDISLDRFAQCCEFIRLATIVERNEPVGRRYPSDEATRFLLRLTPEKHAQLKSRAEAGYRSMNAEINSLIDRGLAGDPPEPKNGV</sequence>
<proteinExistence type="predicted"/>
<gene>
    <name evidence="3" type="ORF">FBR43_07260</name>
</gene>
<dbReference type="InterPro" id="IPR010985">
    <property type="entry name" value="Ribbon_hlx_hlx"/>
</dbReference>
<evidence type="ECO:0000256" key="1">
    <source>
        <dbReference type="SAM" id="MobiDB-lite"/>
    </source>
</evidence>
<dbReference type="EMBL" id="SWKR01000002">
    <property type="protein sequence ID" value="TKD50585.1"/>
    <property type="molecule type" value="Genomic_DNA"/>
</dbReference>
<dbReference type="AlphaFoldDB" id="A0A4U1L3B7"/>
<dbReference type="InterPro" id="IPR013321">
    <property type="entry name" value="Arc_rbn_hlx_hlx"/>
</dbReference>